<evidence type="ECO:0000313" key="2">
    <source>
        <dbReference type="EMBL" id="QQO09470.1"/>
    </source>
</evidence>
<evidence type="ECO:0000313" key="3">
    <source>
        <dbReference type="Proteomes" id="UP000595917"/>
    </source>
</evidence>
<reference evidence="2" key="1">
    <citation type="submission" date="2021-01" db="EMBL/GenBank/DDBJ databases">
        <title>Description of Breznakiella homolactica.</title>
        <authorList>
            <person name="Song Y."/>
            <person name="Brune A."/>
        </authorList>
    </citation>
    <scope>NUCLEOTIDE SEQUENCE</scope>
    <source>
        <strain evidence="2">RmG30</strain>
    </source>
</reference>
<dbReference type="PRINTS" id="PR00103">
    <property type="entry name" value="CAMPKINASE"/>
</dbReference>
<dbReference type="Pfam" id="PF00027">
    <property type="entry name" value="cNMP_binding"/>
    <property type="match status" value="1"/>
</dbReference>
<dbReference type="PANTHER" id="PTHR24567">
    <property type="entry name" value="CRP FAMILY TRANSCRIPTIONAL REGULATORY PROTEIN"/>
    <property type="match status" value="1"/>
</dbReference>
<sequence length="204" mass="23267">MTIKTFEKGEIIFREGDLGDLMYILQEGTVDLKKKVEKGELVLKTLTKPSEFFGEMALIDGRPRSASAVAASDTKVMAIDGASFEKMILSNGKFALKIIKILSERIRNSNQQVEELIETSPRERIMIGMSNFALRDGERLKNGHYLVPLRNIRMWINGHLGIPFEEIDLCLQRLLATRIIAYAGTSRDHLIISERFVREYHRRG</sequence>
<proteinExistence type="predicted"/>
<dbReference type="GO" id="GO:0003700">
    <property type="term" value="F:DNA-binding transcription factor activity"/>
    <property type="evidence" value="ECO:0007669"/>
    <property type="project" value="TreeGrafter"/>
</dbReference>
<dbReference type="GO" id="GO:0005829">
    <property type="term" value="C:cytosol"/>
    <property type="evidence" value="ECO:0007669"/>
    <property type="project" value="TreeGrafter"/>
</dbReference>
<dbReference type="PROSITE" id="PS50042">
    <property type="entry name" value="CNMP_BINDING_3"/>
    <property type="match status" value="1"/>
</dbReference>
<dbReference type="RefSeq" id="WP_215626773.1">
    <property type="nucleotide sequence ID" value="NZ_CP067089.2"/>
</dbReference>
<dbReference type="EMBL" id="CP067089">
    <property type="protein sequence ID" value="QQO09470.1"/>
    <property type="molecule type" value="Genomic_DNA"/>
</dbReference>
<dbReference type="InterPro" id="IPR000595">
    <property type="entry name" value="cNMP-bd_dom"/>
</dbReference>
<keyword evidence="3" id="KW-1185">Reference proteome</keyword>
<dbReference type="PROSITE" id="PS00889">
    <property type="entry name" value="CNMP_BINDING_2"/>
    <property type="match status" value="1"/>
</dbReference>
<accession>A0A7T8BAX8</accession>
<dbReference type="SMART" id="SM00100">
    <property type="entry name" value="cNMP"/>
    <property type="match status" value="1"/>
</dbReference>
<dbReference type="InterPro" id="IPR014710">
    <property type="entry name" value="RmlC-like_jellyroll"/>
</dbReference>
<evidence type="ECO:0000259" key="1">
    <source>
        <dbReference type="PROSITE" id="PS50042"/>
    </source>
</evidence>
<dbReference type="CDD" id="cd00038">
    <property type="entry name" value="CAP_ED"/>
    <property type="match status" value="1"/>
</dbReference>
<organism evidence="2 3">
    <name type="scientific">Breznakiella homolactica</name>
    <dbReference type="NCBI Taxonomy" id="2798577"/>
    <lineage>
        <taxon>Bacteria</taxon>
        <taxon>Pseudomonadati</taxon>
        <taxon>Spirochaetota</taxon>
        <taxon>Spirochaetia</taxon>
        <taxon>Spirochaetales</taxon>
        <taxon>Breznakiellaceae</taxon>
        <taxon>Breznakiella</taxon>
    </lineage>
</organism>
<protein>
    <submittedName>
        <fullName evidence="2">Crp/Fnr family transcriptional regulator</fullName>
    </submittedName>
</protein>
<dbReference type="Proteomes" id="UP000595917">
    <property type="component" value="Chromosome"/>
</dbReference>
<name>A0A7T8BAX8_9SPIR</name>
<dbReference type="InterPro" id="IPR050397">
    <property type="entry name" value="Env_Response_Regulators"/>
</dbReference>
<dbReference type="InterPro" id="IPR018488">
    <property type="entry name" value="cNMP-bd_CS"/>
</dbReference>
<feature type="domain" description="Cyclic nucleotide-binding" evidence="1">
    <location>
        <begin position="1"/>
        <end position="105"/>
    </location>
</feature>
<dbReference type="Gene3D" id="2.60.120.10">
    <property type="entry name" value="Jelly Rolls"/>
    <property type="match status" value="1"/>
</dbReference>
<dbReference type="SUPFAM" id="SSF51206">
    <property type="entry name" value="cAMP-binding domain-like"/>
    <property type="match status" value="1"/>
</dbReference>
<gene>
    <name evidence="2" type="ORF">JFL75_00675</name>
</gene>
<dbReference type="KEGG" id="bhc:JFL75_00675"/>
<dbReference type="PANTHER" id="PTHR24567:SF74">
    <property type="entry name" value="HTH-TYPE TRANSCRIPTIONAL REGULATOR ARCR"/>
    <property type="match status" value="1"/>
</dbReference>
<dbReference type="InterPro" id="IPR018490">
    <property type="entry name" value="cNMP-bd_dom_sf"/>
</dbReference>
<dbReference type="AlphaFoldDB" id="A0A7T8BAX8"/>